<name>A0A9N9RMX0_9DIPT</name>
<sequence>MNILLSLLCVILVVDYADFAQQAPKSRKHKIAKCFPVSTTTSTTASWSSNYDLQQVVTKIFLDTAPQLTQTQLQEIMKALQNMNTYTQYWTASQVFEISKRNSLIVQENMVAQNTCLSANMIFSHEVKEEMIKYTKELNPNMSMEDILGEISVVEEIGTACMRYLTLEQYKQLRGEVVLAFANASTTPCSTASTTTALSSSSSEHNHG</sequence>
<feature type="region of interest" description="Disordered" evidence="1">
    <location>
        <begin position="188"/>
        <end position="208"/>
    </location>
</feature>
<keyword evidence="2" id="KW-0732">Signal</keyword>
<dbReference type="Proteomes" id="UP001153620">
    <property type="component" value="Chromosome 1"/>
</dbReference>
<dbReference type="AlphaFoldDB" id="A0A9N9RMX0"/>
<organism evidence="3 4">
    <name type="scientific">Chironomus riparius</name>
    <dbReference type="NCBI Taxonomy" id="315576"/>
    <lineage>
        <taxon>Eukaryota</taxon>
        <taxon>Metazoa</taxon>
        <taxon>Ecdysozoa</taxon>
        <taxon>Arthropoda</taxon>
        <taxon>Hexapoda</taxon>
        <taxon>Insecta</taxon>
        <taxon>Pterygota</taxon>
        <taxon>Neoptera</taxon>
        <taxon>Endopterygota</taxon>
        <taxon>Diptera</taxon>
        <taxon>Nematocera</taxon>
        <taxon>Chironomoidea</taxon>
        <taxon>Chironomidae</taxon>
        <taxon>Chironominae</taxon>
        <taxon>Chironomus</taxon>
    </lineage>
</organism>
<evidence type="ECO:0000256" key="2">
    <source>
        <dbReference type="SAM" id="SignalP"/>
    </source>
</evidence>
<dbReference type="EMBL" id="OU895877">
    <property type="protein sequence ID" value="CAG9799893.1"/>
    <property type="molecule type" value="Genomic_DNA"/>
</dbReference>
<feature type="signal peptide" evidence="2">
    <location>
        <begin position="1"/>
        <end position="19"/>
    </location>
</feature>
<reference evidence="3" key="1">
    <citation type="submission" date="2022-01" db="EMBL/GenBank/DDBJ databases">
        <authorList>
            <person name="King R."/>
        </authorList>
    </citation>
    <scope>NUCLEOTIDE SEQUENCE</scope>
</reference>
<accession>A0A9N9RMX0</accession>
<gene>
    <name evidence="3" type="ORF">CHIRRI_LOCUS2851</name>
</gene>
<protein>
    <submittedName>
        <fullName evidence="3">Uncharacterized protein</fullName>
    </submittedName>
</protein>
<evidence type="ECO:0000313" key="4">
    <source>
        <dbReference type="Proteomes" id="UP001153620"/>
    </source>
</evidence>
<reference evidence="3" key="2">
    <citation type="submission" date="2022-10" db="EMBL/GenBank/DDBJ databases">
        <authorList>
            <consortium name="ENA_rothamsted_submissions"/>
            <consortium name="culmorum"/>
            <person name="King R."/>
        </authorList>
    </citation>
    <scope>NUCLEOTIDE SEQUENCE</scope>
</reference>
<evidence type="ECO:0000256" key="1">
    <source>
        <dbReference type="SAM" id="MobiDB-lite"/>
    </source>
</evidence>
<proteinExistence type="predicted"/>
<evidence type="ECO:0000313" key="3">
    <source>
        <dbReference type="EMBL" id="CAG9799893.1"/>
    </source>
</evidence>
<keyword evidence="4" id="KW-1185">Reference proteome</keyword>
<feature type="chain" id="PRO_5040192370" evidence="2">
    <location>
        <begin position="20"/>
        <end position="208"/>
    </location>
</feature>